<comment type="caution">
    <text evidence="1">The sequence shown here is derived from an EMBL/GenBank/DDBJ whole genome shotgun (WGS) entry which is preliminary data.</text>
</comment>
<dbReference type="AlphaFoldDB" id="A0A495PT21"/>
<dbReference type="Proteomes" id="UP000276282">
    <property type="component" value="Unassembled WGS sequence"/>
</dbReference>
<dbReference type="EMBL" id="RBLG01000002">
    <property type="protein sequence ID" value="RKS53773.1"/>
    <property type="molecule type" value="Genomic_DNA"/>
</dbReference>
<name>A0A495PT21_9FLAO</name>
<keyword evidence="2" id="KW-1185">Reference proteome</keyword>
<gene>
    <name evidence="1" type="ORF">BC962_2029</name>
</gene>
<organism evidence="1 2">
    <name type="scientific">Gillisia mitskevichiae</name>
    <dbReference type="NCBI Taxonomy" id="270921"/>
    <lineage>
        <taxon>Bacteria</taxon>
        <taxon>Pseudomonadati</taxon>
        <taxon>Bacteroidota</taxon>
        <taxon>Flavobacteriia</taxon>
        <taxon>Flavobacteriales</taxon>
        <taxon>Flavobacteriaceae</taxon>
        <taxon>Gillisia</taxon>
    </lineage>
</organism>
<evidence type="ECO:0000313" key="2">
    <source>
        <dbReference type="Proteomes" id="UP000276282"/>
    </source>
</evidence>
<evidence type="ECO:0000313" key="1">
    <source>
        <dbReference type="EMBL" id="RKS53773.1"/>
    </source>
</evidence>
<reference evidence="1 2" key="1">
    <citation type="submission" date="2018-10" db="EMBL/GenBank/DDBJ databases">
        <title>Genomic Encyclopedia of Archaeal and Bacterial Type Strains, Phase II (KMG-II): from individual species to whole genera.</title>
        <authorList>
            <person name="Goeker M."/>
        </authorList>
    </citation>
    <scope>NUCLEOTIDE SEQUENCE [LARGE SCALE GENOMIC DNA]</scope>
    <source>
        <strain evidence="1 2">DSM 19839</strain>
    </source>
</reference>
<proteinExistence type="predicted"/>
<accession>A0A495PT21</accession>
<sequence length="29" mass="3354">MKEAFTDERNINLVTKLPDIDACKAFNKK</sequence>
<protein>
    <submittedName>
        <fullName evidence="1">Uncharacterized protein</fullName>
    </submittedName>
</protein>